<keyword evidence="4" id="KW-1185">Reference proteome</keyword>
<feature type="region of interest" description="Disordered" evidence="1">
    <location>
        <begin position="66"/>
        <end position="85"/>
    </location>
</feature>
<reference evidence="3 4" key="1">
    <citation type="journal article" date="2018" name="Nat. Ecol. Evol.">
        <title>Genomic signatures of mitonuclear coevolution across populations of Tigriopus californicus.</title>
        <authorList>
            <person name="Barreto F.S."/>
            <person name="Watson E.T."/>
            <person name="Lima T.G."/>
            <person name="Willett C.S."/>
            <person name="Edmands S."/>
            <person name="Li W."/>
            <person name="Burton R.S."/>
        </authorList>
    </citation>
    <scope>NUCLEOTIDE SEQUENCE [LARGE SCALE GENOMIC DNA]</scope>
    <source>
        <strain evidence="3 4">San Diego</strain>
    </source>
</reference>
<accession>A0A553NQI9</accession>
<evidence type="ECO:0000256" key="1">
    <source>
        <dbReference type="SAM" id="MobiDB-lite"/>
    </source>
</evidence>
<feature type="signal peptide" evidence="2">
    <location>
        <begin position="1"/>
        <end position="19"/>
    </location>
</feature>
<evidence type="ECO:0008006" key="5">
    <source>
        <dbReference type="Google" id="ProtNLM"/>
    </source>
</evidence>
<sequence length="85" mass="9653">MWWTILPPMGIMAVVYGLAEPGIRAINRLSKDNNPYSRNFNNPLMLRGFKRDLSYSKPTFWTKLTGNPSSNGNPYFSQGLEAVKD</sequence>
<name>A0A553NQI9_TIGCA</name>
<feature type="chain" id="PRO_5022203784" description="NADH dehydrogenase [ubiquinone] 1 alpha subcomplex subunit 1" evidence="2">
    <location>
        <begin position="20"/>
        <end position="85"/>
    </location>
</feature>
<comment type="caution">
    <text evidence="3">The sequence shown here is derived from an EMBL/GenBank/DDBJ whole genome shotgun (WGS) entry which is preliminary data.</text>
</comment>
<dbReference type="Proteomes" id="UP000318571">
    <property type="component" value="Chromosome 4"/>
</dbReference>
<organism evidence="3 4">
    <name type="scientific">Tigriopus californicus</name>
    <name type="common">Marine copepod</name>
    <dbReference type="NCBI Taxonomy" id="6832"/>
    <lineage>
        <taxon>Eukaryota</taxon>
        <taxon>Metazoa</taxon>
        <taxon>Ecdysozoa</taxon>
        <taxon>Arthropoda</taxon>
        <taxon>Crustacea</taxon>
        <taxon>Multicrustacea</taxon>
        <taxon>Hexanauplia</taxon>
        <taxon>Copepoda</taxon>
        <taxon>Harpacticoida</taxon>
        <taxon>Harpacticidae</taxon>
        <taxon>Tigriopus</taxon>
    </lineage>
</organism>
<evidence type="ECO:0000313" key="3">
    <source>
        <dbReference type="EMBL" id="TRY67713.1"/>
    </source>
</evidence>
<proteinExistence type="predicted"/>
<keyword evidence="2" id="KW-0732">Signal</keyword>
<dbReference type="AlphaFoldDB" id="A0A553NQI9"/>
<evidence type="ECO:0000313" key="4">
    <source>
        <dbReference type="Proteomes" id="UP000318571"/>
    </source>
</evidence>
<gene>
    <name evidence="3" type="ORF">TCAL_02298</name>
</gene>
<protein>
    <recommendedName>
        <fullName evidence="5">NADH dehydrogenase [ubiquinone] 1 alpha subcomplex subunit 1</fullName>
    </recommendedName>
</protein>
<dbReference type="EMBL" id="VCGU01000011">
    <property type="protein sequence ID" value="TRY67713.1"/>
    <property type="molecule type" value="Genomic_DNA"/>
</dbReference>
<evidence type="ECO:0000256" key="2">
    <source>
        <dbReference type="SAM" id="SignalP"/>
    </source>
</evidence>
<feature type="compositionally biased region" description="Polar residues" evidence="1">
    <location>
        <begin position="66"/>
        <end position="76"/>
    </location>
</feature>